<feature type="region of interest" description="Disordered" evidence="1">
    <location>
        <begin position="132"/>
        <end position="151"/>
    </location>
</feature>
<dbReference type="EMBL" id="HE971710">
    <property type="protein sequence ID" value="CCK32975.1"/>
    <property type="molecule type" value="Genomic_DNA"/>
</dbReference>
<dbReference type="Proteomes" id="UP000008043">
    <property type="component" value="Plasmid pSDA1"/>
</dbReference>
<dbReference type="AlphaFoldDB" id="K4RGR8"/>
<gene>
    <name evidence="2" type="ORF">BN159_p103</name>
</gene>
<reference evidence="2 3" key="1">
    <citation type="journal article" date="2012" name="J. Bacteriol.">
        <title>Genome sequence of the bacterium Streptomyces davawensis JCM 4913 and heterologous production of the unique antibiotic roseoflavin.</title>
        <authorList>
            <person name="Jankowitsch F."/>
            <person name="Schwarz J."/>
            <person name="Ruckert C."/>
            <person name="Gust B."/>
            <person name="Szczepanowski R."/>
            <person name="Blom J."/>
            <person name="Pelzer S."/>
            <person name="Kalinowski J."/>
            <person name="Mack M."/>
        </authorList>
    </citation>
    <scope>NUCLEOTIDE SEQUENCE [LARGE SCALE GENOMIC DNA]</scope>
    <source>
        <strain evidence="3">DSM 101723 / JCM 4913 / KCC S-0913 / 768</strain>
        <plasmid evidence="2 3">pSDA1</plasmid>
    </source>
</reference>
<keyword evidence="3" id="KW-1185">Reference proteome</keyword>
<evidence type="ECO:0000313" key="2">
    <source>
        <dbReference type="EMBL" id="CCK32975.1"/>
    </source>
</evidence>
<organism evidence="3">
    <name type="scientific">Streptomyces davaonensis (strain DSM 101723 / JCM 4913 / KCC S-0913 / 768)</name>
    <dbReference type="NCBI Taxonomy" id="1214101"/>
    <lineage>
        <taxon>Bacteria</taxon>
        <taxon>Bacillati</taxon>
        <taxon>Actinomycetota</taxon>
        <taxon>Actinomycetes</taxon>
        <taxon>Kitasatosporales</taxon>
        <taxon>Streptomycetaceae</taxon>
        <taxon>Streptomyces</taxon>
    </lineage>
</organism>
<dbReference type="RefSeq" id="WP_015449514.1">
    <property type="nucleotide sequence ID" value="NC_020545.1"/>
</dbReference>
<evidence type="ECO:0000256" key="1">
    <source>
        <dbReference type="SAM" id="MobiDB-lite"/>
    </source>
</evidence>
<dbReference type="KEGG" id="sdv:BN159_p103"/>
<accession>K4RGR8</accession>
<sequence length="151" mass="16304">MTRGHDSMPEPPPAEPGVLRLRIDPNWASTGQVAVRATPGLARALLAQLEEQEAEASFGAEFGLDLNQLLIVVLGSSGGAGVWLTLRMAINAIVGRHKDARIRVEVGDRTVEISGKSTADMERLLEHAQRLWEPTSRNEDVTDGDGSGSRR</sequence>
<geneLocation type="plasmid" evidence="2 3">
    <name>pSDA1</name>
</geneLocation>
<keyword evidence="2" id="KW-0614">Plasmid</keyword>
<evidence type="ECO:0000313" key="3">
    <source>
        <dbReference type="Proteomes" id="UP000008043"/>
    </source>
</evidence>
<dbReference type="HOGENOM" id="CLU_1730329_0_0_11"/>
<name>K4RGR8_STRDJ</name>
<proteinExistence type="predicted"/>
<protein>
    <submittedName>
        <fullName evidence="2">Uncharacterized protein</fullName>
    </submittedName>
</protein>
<dbReference type="OrthoDB" id="4219798at2"/>